<proteinExistence type="predicted"/>
<evidence type="ECO:0000256" key="1">
    <source>
        <dbReference type="SAM" id="MobiDB-lite"/>
    </source>
</evidence>
<feature type="compositionally biased region" description="Low complexity" evidence="1">
    <location>
        <begin position="137"/>
        <end position="147"/>
    </location>
</feature>
<feature type="chain" id="PRO_5018580808" evidence="2">
    <location>
        <begin position="25"/>
        <end position="317"/>
    </location>
</feature>
<accession>A0A3R9Q9P0</accession>
<keyword evidence="2" id="KW-0732">Signal</keyword>
<evidence type="ECO:0000313" key="4">
    <source>
        <dbReference type="Proteomes" id="UP000269669"/>
    </source>
</evidence>
<dbReference type="Proteomes" id="UP000269669">
    <property type="component" value="Unassembled WGS sequence"/>
</dbReference>
<evidence type="ECO:0000313" key="3">
    <source>
        <dbReference type="EMBL" id="RSL16640.1"/>
    </source>
</evidence>
<organism evidence="3 4">
    <name type="scientific">Edaphobacter aggregans</name>
    <dbReference type="NCBI Taxonomy" id="570835"/>
    <lineage>
        <taxon>Bacteria</taxon>
        <taxon>Pseudomonadati</taxon>
        <taxon>Acidobacteriota</taxon>
        <taxon>Terriglobia</taxon>
        <taxon>Terriglobales</taxon>
        <taxon>Acidobacteriaceae</taxon>
        <taxon>Edaphobacter</taxon>
    </lineage>
</organism>
<evidence type="ECO:0000256" key="2">
    <source>
        <dbReference type="SAM" id="SignalP"/>
    </source>
</evidence>
<protein>
    <submittedName>
        <fullName evidence="3">Uncharacterized protein</fullName>
    </submittedName>
</protein>
<reference evidence="3 4" key="1">
    <citation type="submission" date="2018-12" db="EMBL/GenBank/DDBJ databases">
        <title>Sequencing of bacterial isolates from soil warming experiment in Harvard Forest, Massachusetts, USA.</title>
        <authorList>
            <person name="Deangelis K."/>
        </authorList>
    </citation>
    <scope>NUCLEOTIDE SEQUENCE [LARGE SCALE GENOMIC DNA]</scope>
    <source>
        <strain evidence="3 4">EB153</strain>
    </source>
</reference>
<dbReference type="EMBL" id="RSDW01000001">
    <property type="protein sequence ID" value="RSL16640.1"/>
    <property type="molecule type" value="Genomic_DNA"/>
</dbReference>
<name>A0A3R9Q9P0_9BACT</name>
<feature type="signal peptide" evidence="2">
    <location>
        <begin position="1"/>
        <end position="24"/>
    </location>
</feature>
<feature type="region of interest" description="Disordered" evidence="1">
    <location>
        <begin position="137"/>
        <end position="160"/>
    </location>
</feature>
<gene>
    <name evidence="3" type="ORF">EDE15_2161</name>
</gene>
<comment type="caution">
    <text evidence="3">The sequence shown here is derived from an EMBL/GenBank/DDBJ whole genome shotgun (WGS) entry which is preliminary data.</text>
</comment>
<sequence>MRMSCFLRPLLPAFVLFLAHPSLAFPLQMEGARLQVAAAVSPPTIAIPAGSKVAVALTRAVWAKTAKAGDPLYLQTIFPVTAADHVGIPAGTYVEGVIDSIVQPTRKTSRAEIGVHFTKIIFANGYTIVLSGPDAHSAGGTSGSATSEKAPSIGPDGAPDTGLETTLSLVTVQVSQNNDILLDNGSQIEMTLEAPLVLDASRVAQAIPLSQAPKPGQFKPATLCRPIAGDPGSPGTPDTVIPGTPGTPPTVISSGIEGVPDTVIPGTPGTPPTVIPGMPGTPSTPDTVCPAPPLVVSSTPETLTVKQNPSAPQAAKK</sequence>
<dbReference type="AlphaFoldDB" id="A0A3R9Q9P0"/>
<keyword evidence="4" id="KW-1185">Reference proteome</keyword>